<comment type="caution">
    <text evidence="4">The sequence shown here is derived from an EMBL/GenBank/DDBJ whole genome shotgun (WGS) entry which is preliminary data.</text>
</comment>
<dbReference type="GO" id="GO:0005096">
    <property type="term" value="F:GTPase activator activity"/>
    <property type="evidence" value="ECO:0007669"/>
    <property type="project" value="UniProtKB-KW"/>
</dbReference>
<dbReference type="Pfam" id="PF00620">
    <property type="entry name" value="RhoGAP"/>
    <property type="match status" value="1"/>
</dbReference>
<accession>A0A8H4QES9</accession>
<dbReference type="InterPro" id="IPR008936">
    <property type="entry name" value="Rho_GTPase_activation_prot"/>
</dbReference>
<dbReference type="PANTHER" id="PTHR23176:SF129">
    <property type="entry name" value="RHO GTPASE ACTIVATING PROTEIN AT 16F, ISOFORM E-RELATED"/>
    <property type="match status" value="1"/>
</dbReference>
<keyword evidence="5" id="KW-1185">Reference proteome</keyword>
<evidence type="ECO:0000256" key="1">
    <source>
        <dbReference type="ARBA" id="ARBA00022468"/>
    </source>
</evidence>
<dbReference type="Gene3D" id="1.10.555.10">
    <property type="entry name" value="Rho GTPase activation protein"/>
    <property type="match status" value="1"/>
</dbReference>
<dbReference type="FunFam" id="1.10.555.10:FF:000066">
    <property type="entry name" value="Rho GTPase activator (Bem3), putative"/>
    <property type="match status" value="1"/>
</dbReference>
<dbReference type="SMART" id="SM00324">
    <property type="entry name" value="RhoGAP"/>
    <property type="match status" value="1"/>
</dbReference>
<organism evidence="4 5">
    <name type="scientific">Cudoniella acicularis</name>
    <dbReference type="NCBI Taxonomy" id="354080"/>
    <lineage>
        <taxon>Eukaryota</taxon>
        <taxon>Fungi</taxon>
        <taxon>Dikarya</taxon>
        <taxon>Ascomycota</taxon>
        <taxon>Pezizomycotina</taxon>
        <taxon>Leotiomycetes</taxon>
        <taxon>Helotiales</taxon>
        <taxon>Tricladiaceae</taxon>
        <taxon>Cudoniella</taxon>
    </lineage>
</organism>
<dbReference type="InterPro" id="IPR000198">
    <property type="entry name" value="RhoGAP_dom"/>
</dbReference>
<feature type="compositionally biased region" description="Polar residues" evidence="2">
    <location>
        <begin position="320"/>
        <end position="335"/>
    </location>
</feature>
<dbReference type="OrthoDB" id="185175at2759"/>
<feature type="domain" description="Rho-GAP" evidence="3">
    <location>
        <begin position="65"/>
        <end position="259"/>
    </location>
</feature>
<evidence type="ECO:0000313" key="4">
    <source>
        <dbReference type="EMBL" id="KAF4609623.1"/>
    </source>
</evidence>
<dbReference type="PROSITE" id="PS50238">
    <property type="entry name" value="RHOGAP"/>
    <property type="match status" value="1"/>
</dbReference>
<dbReference type="GO" id="GO:0007165">
    <property type="term" value="P:signal transduction"/>
    <property type="evidence" value="ECO:0007669"/>
    <property type="project" value="InterPro"/>
</dbReference>
<feature type="compositionally biased region" description="Low complexity" evidence="2">
    <location>
        <begin position="291"/>
        <end position="314"/>
    </location>
</feature>
<dbReference type="PANTHER" id="PTHR23176">
    <property type="entry name" value="RHO/RAC/CDC GTPASE-ACTIVATING PROTEIN"/>
    <property type="match status" value="1"/>
</dbReference>
<dbReference type="SUPFAM" id="SSF48350">
    <property type="entry name" value="GTPase activation domain, GAP"/>
    <property type="match status" value="1"/>
</dbReference>
<protein>
    <recommendedName>
        <fullName evidence="3">Rho-GAP domain-containing protein</fullName>
    </recommendedName>
</protein>
<evidence type="ECO:0000259" key="3">
    <source>
        <dbReference type="PROSITE" id="PS50238"/>
    </source>
</evidence>
<gene>
    <name evidence="4" type="ORF">G7Y89_g15832</name>
</gene>
<evidence type="ECO:0000256" key="2">
    <source>
        <dbReference type="SAM" id="MobiDB-lite"/>
    </source>
</evidence>
<dbReference type="InterPro" id="IPR050729">
    <property type="entry name" value="Rho-GAP"/>
</dbReference>
<evidence type="ECO:0000313" key="5">
    <source>
        <dbReference type="Proteomes" id="UP000566819"/>
    </source>
</evidence>
<sequence>MNNLLQAPGGLDDKIKQKKRSFFGFGSSKPRVSTESHEPSANDSQTNLSQLAYEQHGPIRPAFGAPLGEAVRYNHPVDVNIELPAVVYRCIEYLDAKNAAGEEGIFRLSGSNVVIKQLRERFNTEGDVNLITDDQYYDIHAVASLLKLYLRELPTTILTRELHLEFLGVTELQDVNEKISALNGLVYRLPRANNALLRYLSSFLINIINHADTNKMTVRNVGIVFSPTLNIPAPVFALFLQQYEGIFGEDPNEHAGSPVEVHVTAPPLTPEDIRSPRRQKFQELPTPSYDQQSFSRSQAPFSFPQPQRSQQPAAYDTGFTPLQPSYENGMQSIGSFPTMAGPEYGRATPTLAGPAYDRQYQTQTVPVNKNKRRESSMFGMGNVLVPKKPSTSTLRQDGRLVEDESFFD</sequence>
<dbReference type="Proteomes" id="UP000566819">
    <property type="component" value="Unassembled WGS sequence"/>
</dbReference>
<dbReference type="GO" id="GO:0005938">
    <property type="term" value="C:cell cortex"/>
    <property type="evidence" value="ECO:0007669"/>
    <property type="project" value="UniProtKB-ARBA"/>
</dbReference>
<feature type="region of interest" description="Disordered" evidence="2">
    <location>
        <begin position="25"/>
        <end position="46"/>
    </location>
</feature>
<reference evidence="4 5" key="1">
    <citation type="submission" date="2020-03" db="EMBL/GenBank/DDBJ databases">
        <title>Draft Genome Sequence of Cudoniella acicularis.</title>
        <authorList>
            <person name="Buettner E."/>
            <person name="Kellner H."/>
        </authorList>
    </citation>
    <scope>NUCLEOTIDE SEQUENCE [LARGE SCALE GENOMIC DNA]</scope>
    <source>
        <strain evidence="4 5">DSM 108380</strain>
    </source>
</reference>
<name>A0A8H4QES9_9HELO</name>
<dbReference type="AlphaFoldDB" id="A0A8H4QES9"/>
<keyword evidence="1" id="KW-0343">GTPase activation</keyword>
<dbReference type="EMBL" id="JAAMPI010002742">
    <property type="protein sequence ID" value="KAF4609623.1"/>
    <property type="molecule type" value="Genomic_DNA"/>
</dbReference>
<feature type="region of interest" description="Disordered" evidence="2">
    <location>
        <begin position="365"/>
        <end position="408"/>
    </location>
</feature>
<feature type="region of interest" description="Disordered" evidence="2">
    <location>
        <begin position="284"/>
        <end position="346"/>
    </location>
</feature>
<proteinExistence type="predicted"/>